<evidence type="ECO:0000313" key="2">
    <source>
        <dbReference type="EMBL" id="CAD7700498.1"/>
    </source>
</evidence>
<evidence type="ECO:0000313" key="3">
    <source>
        <dbReference type="Proteomes" id="UP000708148"/>
    </source>
</evidence>
<gene>
    <name evidence="2" type="ORF">OSTQU699_LOCUS5857</name>
</gene>
<protein>
    <submittedName>
        <fullName evidence="2">Uncharacterized protein</fullName>
    </submittedName>
</protein>
<accession>A0A8S1J3S8</accession>
<proteinExistence type="predicted"/>
<sequence>MSRQDVDRGIQPGYMRPTRSARWRWGCDDVGVEDLPAGPMPRARRGPRLPGLPPRFMQHTASSRAKLRPAGTRPLGLGSGRVEPEPEGQAVENVEQPEVNTVTDPVATPTTDVQPEQELEPQTPPRRRLAVSAYITSVDSAADGVMGSSSKANRGEGSQRGNKASRRKGDLPRRRYLGKENVSPMGFGKGWGEEGIGDGHEWLRGRSGSLARQLGWPADWRAADAQLAKGPGR</sequence>
<comment type="caution">
    <text evidence="2">The sequence shown here is derived from an EMBL/GenBank/DDBJ whole genome shotgun (WGS) entry which is preliminary data.</text>
</comment>
<keyword evidence="3" id="KW-1185">Reference proteome</keyword>
<reference evidence="2" key="1">
    <citation type="submission" date="2020-12" db="EMBL/GenBank/DDBJ databases">
        <authorList>
            <person name="Iha C."/>
        </authorList>
    </citation>
    <scope>NUCLEOTIDE SEQUENCE</scope>
</reference>
<feature type="region of interest" description="Disordered" evidence="1">
    <location>
        <begin position="34"/>
        <end position="193"/>
    </location>
</feature>
<name>A0A8S1J3S8_9CHLO</name>
<evidence type="ECO:0000256" key="1">
    <source>
        <dbReference type="SAM" id="MobiDB-lite"/>
    </source>
</evidence>
<dbReference type="EMBL" id="CAJHUC010001281">
    <property type="protein sequence ID" value="CAD7700498.1"/>
    <property type="molecule type" value="Genomic_DNA"/>
</dbReference>
<feature type="compositionally biased region" description="Low complexity" evidence="1">
    <location>
        <begin position="99"/>
        <end position="116"/>
    </location>
</feature>
<dbReference type="Proteomes" id="UP000708148">
    <property type="component" value="Unassembled WGS sequence"/>
</dbReference>
<dbReference type="AlphaFoldDB" id="A0A8S1J3S8"/>
<organism evidence="2 3">
    <name type="scientific">Ostreobium quekettii</name>
    <dbReference type="NCBI Taxonomy" id="121088"/>
    <lineage>
        <taxon>Eukaryota</taxon>
        <taxon>Viridiplantae</taxon>
        <taxon>Chlorophyta</taxon>
        <taxon>core chlorophytes</taxon>
        <taxon>Ulvophyceae</taxon>
        <taxon>TCBD clade</taxon>
        <taxon>Bryopsidales</taxon>
        <taxon>Ostreobineae</taxon>
        <taxon>Ostreobiaceae</taxon>
        <taxon>Ostreobium</taxon>
    </lineage>
</organism>